<protein>
    <recommendedName>
        <fullName evidence="4">Integral membrane protein</fullName>
    </recommendedName>
</protein>
<keyword evidence="1" id="KW-1133">Transmembrane helix</keyword>
<feature type="transmembrane region" description="Helical" evidence="1">
    <location>
        <begin position="54"/>
        <end position="80"/>
    </location>
</feature>
<dbReference type="PANTHER" id="PTHR35179">
    <property type="entry name" value="PROTEIN CBG02620"/>
    <property type="match status" value="1"/>
</dbReference>
<feature type="transmembrane region" description="Helical" evidence="1">
    <location>
        <begin position="86"/>
        <end position="106"/>
    </location>
</feature>
<organism evidence="2 3">
    <name type="scientific">Fusarium oligoseptatum</name>
    <dbReference type="NCBI Taxonomy" id="2604345"/>
    <lineage>
        <taxon>Eukaryota</taxon>
        <taxon>Fungi</taxon>
        <taxon>Dikarya</taxon>
        <taxon>Ascomycota</taxon>
        <taxon>Pezizomycotina</taxon>
        <taxon>Sordariomycetes</taxon>
        <taxon>Hypocreomycetidae</taxon>
        <taxon>Hypocreales</taxon>
        <taxon>Nectriaceae</taxon>
        <taxon>Fusarium</taxon>
        <taxon>Fusarium solani species complex</taxon>
    </lineage>
</organism>
<feature type="transmembrane region" description="Helical" evidence="1">
    <location>
        <begin position="126"/>
        <end position="148"/>
    </location>
</feature>
<name>A0A428TAE9_9HYPO</name>
<dbReference type="Proteomes" id="UP000287144">
    <property type="component" value="Unassembled WGS sequence"/>
</dbReference>
<dbReference type="EMBL" id="NKCK01000109">
    <property type="protein sequence ID" value="RSL98988.1"/>
    <property type="molecule type" value="Genomic_DNA"/>
</dbReference>
<feature type="transmembrane region" description="Helical" evidence="1">
    <location>
        <begin position="20"/>
        <end position="42"/>
    </location>
</feature>
<keyword evidence="3" id="KW-1185">Reference proteome</keyword>
<gene>
    <name evidence="2" type="ORF">CEP52_009976</name>
</gene>
<reference evidence="2 3" key="1">
    <citation type="submission" date="2017-06" db="EMBL/GenBank/DDBJ databases">
        <title>Comparative genomic analysis of Ambrosia Fusariam Clade fungi.</title>
        <authorList>
            <person name="Stajich J.E."/>
            <person name="Carrillo J."/>
            <person name="Kijimoto T."/>
            <person name="Eskalen A."/>
            <person name="O'Donnell K."/>
            <person name="Kasson M."/>
        </authorList>
    </citation>
    <scope>NUCLEOTIDE SEQUENCE [LARGE SCALE GENOMIC DNA]</scope>
    <source>
        <strain evidence="2 3">NRRL62579</strain>
    </source>
</reference>
<accession>A0A428TAE9</accession>
<comment type="caution">
    <text evidence="2">The sequence shown here is derived from an EMBL/GenBank/DDBJ whole genome shotgun (WGS) entry which is preliminary data.</text>
</comment>
<dbReference type="AlphaFoldDB" id="A0A428TAE9"/>
<sequence>MTGFLIPPWYKNEVPGETEMNIASVIFGFSLGSAIFTASLAFKQSLGAYRRQRLFSAYIIMCWLEWIGCNCMGIVTYIWLKGIVQPSFWVFFFIIVFWSMQIQFILQIIINRIALLLPSKRGVNKIKWGVAIIVSLINLSGFCIWIPARLQISHLYEEINVIWDRTEKAYWQLFHFNVVMVFVSVTLDCVLMGATFLPSPVVYVQFHQLTYLLKLYIEMNVASLLGHIVKGAANRDGTRAGDGRYAHKPHDEITNVRMATLITANRTGHVRLNDDSVGGGDTYKSDSQWGGIRKQVDTEIVYTNPEDHDLSEASSETRVLK</sequence>
<evidence type="ECO:0000256" key="1">
    <source>
        <dbReference type="SAM" id="Phobius"/>
    </source>
</evidence>
<evidence type="ECO:0008006" key="4">
    <source>
        <dbReference type="Google" id="ProtNLM"/>
    </source>
</evidence>
<evidence type="ECO:0000313" key="3">
    <source>
        <dbReference type="Proteomes" id="UP000287144"/>
    </source>
</evidence>
<dbReference type="PANTHER" id="PTHR35179:SF1">
    <property type="entry name" value="INTEGRAL MEMBRANE PROTEIN"/>
    <property type="match status" value="1"/>
</dbReference>
<keyword evidence="1" id="KW-0812">Transmembrane</keyword>
<feature type="transmembrane region" description="Helical" evidence="1">
    <location>
        <begin position="173"/>
        <end position="197"/>
    </location>
</feature>
<proteinExistence type="predicted"/>
<evidence type="ECO:0000313" key="2">
    <source>
        <dbReference type="EMBL" id="RSL98988.1"/>
    </source>
</evidence>
<keyword evidence="1" id="KW-0472">Membrane</keyword>